<dbReference type="EMBL" id="LJVA01000008">
    <property type="protein sequence ID" value="KPL10950.1"/>
    <property type="molecule type" value="Genomic_DNA"/>
</dbReference>
<dbReference type="InterPro" id="IPR010281">
    <property type="entry name" value="DUF885"/>
</dbReference>
<evidence type="ECO:0000313" key="2">
    <source>
        <dbReference type="Proteomes" id="UP000051035"/>
    </source>
</evidence>
<sequence length="543" mass="62897">MDQATKFTGFVDRFLDEMWKRNPVWATSLGIHDYDHLLGRFDPAAIEEDLSFLKQTRQQLEQEIDRDALPADETDDYDLLVRFLDIEVNDIAERHLHETYPTIYPSIGLSGTFVPLVREFAPLEERLERIVERLGHIPRVLEEGMGNLRNPAKLHTQIAMESTKSGISFYEKAVPGFAKDLPAIAGPLNEACSKAAEAMGRYYEFLEKDLLPRSTGDFALGKDLFDWRLKHSHLLDFDHRELLAFGEEVFATTQEELTSLARQIDPQRPWPELVEELKNAHPGPEELLSFYRSEMERSRNFVVDRDLVTVPEGQDLNIIETPVFQRNLLPYAAYMSPAPFEEKQTGHFFVTPIDETLSEEQKAERLKGHSRYKVVVVALHEGYPGHHLQLVHANQRPSKMRKIAHNTVFIEGWALYCEEMMYEQGFYPDRETRLFQLKDTLWRAARVILDASLHTQRMSFEEALDFLVDRVKVERMNALAEVKRYTTTPTQPMSYLVGRREILNMRDEYSAAKGGTFNLKEFHDRLISYGSMPPALVRRRMFG</sequence>
<evidence type="ECO:0000313" key="1">
    <source>
        <dbReference type="EMBL" id="KPL10950.1"/>
    </source>
</evidence>
<name>A0A0S8JMQ8_UNCT6</name>
<gene>
    <name evidence="1" type="ORF">AMJ71_01395</name>
</gene>
<comment type="caution">
    <text evidence="1">The sequence shown here is derived from an EMBL/GenBank/DDBJ whole genome shotgun (WGS) entry which is preliminary data.</text>
</comment>
<accession>A0A0S8JMQ8</accession>
<dbReference type="PANTHER" id="PTHR33361">
    <property type="entry name" value="GLR0591 PROTEIN"/>
    <property type="match status" value="1"/>
</dbReference>
<dbReference type="Proteomes" id="UP000051035">
    <property type="component" value="Unassembled WGS sequence"/>
</dbReference>
<proteinExistence type="predicted"/>
<reference evidence="1 2" key="1">
    <citation type="journal article" date="2015" name="Microbiome">
        <title>Genomic resolution of linkages in carbon, nitrogen, and sulfur cycling among widespread estuary sediment bacteria.</title>
        <authorList>
            <person name="Baker B.J."/>
            <person name="Lazar C.S."/>
            <person name="Teske A.P."/>
            <person name="Dick G.J."/>
        </authorList>
    </citation>
    <scope>NUCLEOTIDE SEQUENCE [LARGE SCALE GENOMIC DNA]</scope>
    <source>
        <strain evidence="1">SM1_40</strain>
    </source>
</reference>
<evidence type="ECO:0008006" key="3">
    <source>
        <dbReference type="Google" id="ProtNLM"/>
    </source>
</evidence>
<organism evidence="1 2">
    <name type="scientific">candidate division TA06 bacterium SM1_40</name>
    <dbReference type="NCBI Taxonomy" id="1703773"/>
    <lineage>
        <taxon>Bacteria</taxon>
        <taxon>Bacteria division TA06</taxon>
    </lineage>
</organism>
<dbReference type="AlphaFoldDB" id="A0A0S8JMQ8"/>
<protein>
    <recommendedName>
        <fullName evidence="3">DUF885 domain-containing protein</fullName>
    </recommendedName>
</protein>
<dbReference type="PANTHER" id="PTHR33361:SF15">
    <property type="entry name" value="DUF885 FAMILY LIPOPROTEIN"/>
    <property type="match status" value="1"/>
</dbReference>
<dbReference type="Pfam" id="PF05960">
    <property type="entry name" value="DUF885"/>
    <property type="match status" value="1"/>
</dbReference>